<dbReference type="RefSeq" id="WP_202006641.1">
    <property type="nucleotide sequence ID" value="NZ_JAERRB010000001.1"/>
</dbReference>
<reference evidence="1 2" key="1">
    <citation type="submission" date="2021-01" db="EMBL/GenBank/DDBJ databases">
        <title>Chryseolinea sp. Jin1 Genome sequencing and assembly.</title>
        <authorList>
            <person name="Kim I."/>
        </authorList>
    </citation>
    <scope>NUCLEOTIDE SEQUENCE [LARGE SCALE GENOMIC DNA]</scope>
    <source>
        <strain evidence="1 2">Jin1</strain>
    </source>
</reference>
<evidence type="ECO:0000313" key="2">
    <source>
        <dbReference type="Proteomes" id="UP000613030"/>
    </source>
</evidence>
<protein>
    <recommendedName>
        <fullName evidence="3">HEAT repeat domain-containing protein</fullName>
    </recommendedName>
</protein>
<keyword evidence="2" id="KW-1185">Reference proteome</keyword>
<sequence length="321" mass="36125">MILISLKTNKNPPQTALTMLVLIVVMLQATSLSAQQLPEQLRLYFAEVRQGHYPPIPKPLSISENSKTMVGALSAYLNDTLPEVRSKAYTIVQLAGKNARDFSVRQQAVSHLLAGCNDLDVGNRGTAIGYLKTFRKEDFTAAAKDSLRSLFNRKGPHINELIRLIGWLELKDMIEAIRPYTKPGNTQPIRWASLVSLTRMNDEAATTEMMRRVSKFPVNDNVVYELFPDLIYSRHPIAIAYMVDVLNSDAENCLSADAEREAPIPCGYRVMEQLAPIIEKYPLTLDESGDLKTKDYTTALQTVRAWFAKNAKTYVINRDLF</sequence>
<name>A0ABS1KJM9_9BACT</name>
<evidence type="ECO:0000313" key="1">
    <source>
        <dbReference type="EMBL" id="MBL0739666.1"/>
    </source>
</evidence>
<organism evidence="1 2">
    <name type="scientific">Chryseolinea lacunae</name>
    <dbReference type="NCBI Taxonomy" id="2801331"/>
    <lineage>
        <taxon>Bacteria</taxon>
        <taxon>Pseudomonadati</taxon>
        <taxon>Bacteroidota</taxon>
        <taxon>Cytophagia</taxon>
        <taxon>Cytophagales</taxon>
        <taxon>Fulvivirgaceae</taxon>
        <taxon>Chryseolinea</taxon>
    </lineage>
</organism>
<accession>A0ABS1KJM9</accession>
<dbReference type="Proteomes" id="UP000613030">
    <property type="component" value="Unassembled WGS sequence"/>
</dbReference>
<dbReference type="EMBL" id="JAERRB010000001">
    <property type="protein sequence ID" value="MBL0739666.1"/>
    <property type="molecule type" value="Genomic_DNA"/>
</dbReference>
<proteinExistence type="predicted"/>
<evidence type="ECO:0008006" key="3">
    <source>
        <dbReference type="Google" id="ProtNLM"/>
    </source>
</evidence>
<comment type="caution">
    <text evidence="1">The sequence shown here is derived from an EMBL/GenBank/DDBJ whole genome shotgun (WGS) entry which is preliminary data.</text>
</comment>
<gene>
    <name evidence="1" type="ORF">JI741_00490</name>
</gene>